<dbReference type="Proteomes" id="UP000504606">
    <property type="component" value="Unplaced"/>
</dbReference>
<organism evidence="2 3">
    <name type="scientific">Frankliniella occidentalis</name>
    <name type="common">Western flower thrips</name>
    <name type="synonym">Euthrips occidentalis</name>
    <dbReference type="NCBI Taxonomy" id="133901"/>
    <lineage>
        <taxon>Eukaryota</taxon>
        <taxon>Metazoa</taxon>
        <taxon>Ecdysozoa</taxon>
        <taxon>Arthropoda</taxon>
        <taxon>Hexapoda</taxon>
        <taxon>Insecta</taxon>
        <taxon>Pterygota</taxon>
        <taxon>Neoptera</taxon>
        <taxon>Paraneoptera</taxon>
        <taxon>Thysanoptera</taxon>
        <taxon>Terebrantia</taxon>
        <taxon>Thripoidea</taxon>
        <taxon>Thripidae</taxon>
        <taxon>Frankliniella</taxon>
    </lineage>
</organism>
<accession>A0A9C6X9V1</accession>
<name>A0A9C6X9V1_FRAOC</name>
<dbReference type="InterPro" id="IPR036770">
    <property type="entry name" value="Ankyrin_rpt-contain_sf"/>
</dbReference>
<dbReference type="PROSITE" id="PS50297">
    <property type="entry name" value="ANK_REP_REGION"/>
    <property type="match status" value="1"/>
</dbReference>
<sequence>MEMLIAAKCDIEANDKYGMRPLLMAAWHGHSDAAKMLINCGASVNAVNKVTTGAISAPRRRPRAS</sequence>
<feature type="repeat" description="ANK" evidence="1">
    <location>
        <begin position="17"/>
        <end position="49"/>
    </location>
</feature>
<dbReference type="GeneID" id="127751751"/>
<evidence type="ECO:0000256" key="1">
    <source>
        <dbReference type="PROSITE-ProRule" id="PRU00023"/>
    </source>
</evidence>
<evidence type="ECO:0000313" key="2">
    <source>
        <dbReference type="Proteomes" id="UP000504606"/>
    </source>
</evidence>
<evidence type="ECO:0000313" key="3">
    <source>
        <dbReference type="RefSeq" id="XP_052131718.1"/>
    </source>
</evidence>
<dbReference type="KEGG" id="foc:127751751"/>
<dbReference type="SMART" id="SM00248">
    <property type="entry name" value="ANK"/>
    <property type="match status" value="1"/>
</dbReference>
<dbReference type="OrthoDB" id="6626579at2759"/>
<keyword evidence="1" id="KW-0040">ANK repeat</keyword>
<gene>
    <name evidence="3" type="primary">LOC127751751</name>
</gene>
<proteinExistence type="predicted"/>
<protein>
    <submittedName>
        <fullName evidence="3">Myotrophin-like</fullName>
    </submittedName>
</protein>
<dbReference type="SUPFAM" id="SSF48403">
    <property type="entry name" value="Ankyrin repeat"/>
    <property type="match status" value="1"/>
</dbReference>
<keyword evidence="2" id="KW-1185">Reference proteome</keyword>
<dbReference type="Gene3D" id="1.25.40.20">
    <property type="entry name" value="Ankyrin repeat-containing domain"/>
    <property type="match status" value="1"/>
</dbReference>
<dbReference type="Pfam" id="PF13637">
    <property type="entry name" value="Ank_4"/>
    <property type="match status" value="1"/>
</dbReference>
<dbReference type="RefSeq" id="XP_052131718.1">
    <property type="nucleotide sequence ID" value="XM_052275758.1"/>
</dbReference>
<dbReference type="InterPro" id="IPR002110">
    <property type="entry name" value="Ankyrin_rpt"/>
</dbReference>
<reference evidence="3" key="1">
    <citation type="submission" date="2025-08" db="UniProtKB">
        <authorList>
            <consortium name="RefSeq"/>
        </authorList>
    </citation>
    <scope>IDENTIFICATION</scope>
    <source>
        <tissue evidence="3">Whole organism</tissue>
    </source>
</reference>
<dbReference type="PROSITE" id="PS50088">
    <property type="entry name" value="ANK_REPEAT"/>
    <property type="match status" value="1"/>
</dbReference>
<dbReference type="AlphaFoldDB" id="A0A9C6X9V1"/>